<dbReference type="OrthoDB" id="9766796at2"/>
<accession>A0A378JLH1</accession>
<dbReference type="Gene3D" id="1.10.8.870">
    <property type="entry name" value="Alpha-glycerophosphate oxidase, cap domain"/>
    <property type="match status" value="1"/>
</dbReference>
<comment type="catalytic activity">
    <reaction evidence="6">
        <text>a quinone + sn-glycerol 3-phosphate = dihydroxyacetone phosphate + a quinol</text>
        <dbReference type="Rhea" id="RHEA:18977"/>
        <dbReference type="ChEBI" id="CHEBI:24646"/>
        <dbReference type="ChEBI" id="CHEBI:57597"/>
        <dbReference type="ChEBI" id="CHEBI:57642"/>
        <dbReference type="ChEBI" id="CHEBI:132124"/>
        <dbReference type="EC" id="1.1.5.3"/>
    </reaction>
</comment>
<evidence type="ECO:0000313" key="9">
    <source>
        <dbReference type="EMBL" id="STX51538.1"/>
    </source>
</evidence>
<dbReference type="SUPFAM" id="SSF51905">
    <property type="entry name" value="FAD/NAD(P)-binding domain"/>
    <property type="match status" value="1"/>
</dbReference>
<evidence type="ECO:0000256" key="6">
    <source>
        <dbReference type="RuleBase" id="RU361217"/>
    </source>
</evidence>
<dbReference type="InterPro" id="IPR036188">
    <property type="entry name" value="FAD/NAD-bd_sf"/>
</dbReference>
<dbReference type="NCBIfam" id="NF008899">
    <property type="entry name" value="PRK12266.1"/>
    <property type="match status" value="1"/>
</dbReference>
<comment type="similarity">
    <text evidence="2 6">Belongs to the FAD-dependent glycerol-3-phosphate dehydrogenase family.</text>
</comment>
<name>A0A378JLH1_9GAMM</name>
<evidence type="ECO:0000259" key="7">
    <source>
        <dbReference type="Pfam" id="PF01266"/>
    </source>
</evidence>
<dbReference type="InterPro" id="IPR031656">
    <property type="entry name" value="DAO_C"/>
</dbReference>
<keyword evidence="10" id="KW-1185">Reference proteome</keyword>
<dbReference type="Gene3D" id="3.30.9.10">
    <property type="entry name" value="D-Amino Acid Oxidase, subunit A, domain 2"/>
    <property type="match status" value="1"/>
</dbReference>
<dbReference type="PROSITE" id="PS00978">
    <property type="entry name" value="FAD_G3PDH_2"/>
    <property type="match status" value="1"/>
</dbReference>
<dbReference type="PANTHER" id="PTHR11985:SF15">
    <property type="entry name" value="GLYCEROL-3-PHOSPHATE DEHYDROGENASE, MITOCHONDRIAL"/>
    <property type="match status" value="1"/>
</dbReference>
<feature type="domain" description="Alpha-glycerophosphate oxidase C-terminal" evidence="8">
    <location>
        <begin position="379"/>
        <end position="481"/>
    </location>
</feature>
<dbReference type="PROSITE" id="PS00977">
    <property type="entry name" value="FAD_G3PDH_1"/>
    <property type="match status" value="1"/>
</dbReference>
<evidence type="ECO:0000256" key="5">
    <source>
        <dbReference type="ARBA" id="ARBA00023002"/>
    </source>
</evidence>
<dbReference type="EC" id="1.1.5.3" evidence="6"/>
<dbReference type="Gene3D" id="6.10.250.1890">
    <property type="match status" value="1"/>
</dbReference>
<protein>
    <recommendedName>
        <fullName evidence="6">Glycerol-3-phosphate dehydrogenase</fullName>
        <ecNumber evidence="6">1.1.5.3</ecNumber>
    </recommendedName>
</protein>
<comment type="cofactor">
    <cofactor evidence="1 6">
        <name>FAD</name>
        <dbReference type="ChEBI" id="CHEBI:57692"/>
    </cofactor>
</comment>
<evidence type="ECO:0000256" key="4">
    <source>
        <dbReference type="ARBA" id="ARBA00022827"/>
    </source>
</evidence>
<evidence type="ECO:0000256" key="3">
    <source>
        <dbReference type="ARBA" id="ARBA00022630"/>
    </source>
</evidence>
<gene>
    <name evidence="9" type="primary">glpA</name>
    <name evidence="9" type="ORF">NCTC13316_01633</name>
</gene>
<keyword evidence="5 6" id="KW-0560">Oxidoreductase</keyword>
<sequence length="492" mass="55928">MTKFFDLAVIGGGINGCGIAADAALRGLSVALIEKDDLASKTSSNSSKLIHGGLRYLEYYDFSLVKKALDERQLLLSLAPHLVNPLPFVLPYLTSMRPMWLLRLGLFLYDNISRKNKLPKSKVIKRQTYLPYFAPLKSSINKGFLFYDCHTDDARLTLANALQAKKHGAEIYSYTELIHARTENNIWHLTLRNQHGEKSLYQARAVVNATGPWVTSINDLLSLPNQQQMSLIKGSHLVVPKLYDGSHAYLLQNNDNRIVFIIPYYQYSVIGTTDTPFTGNLDQVEIDNKEIDYLLHLANNYFNVALTSNDIVHTWSGVRPLLGGQNDSPQALSRDYIYHYTSNPAPALTIYGGKITTYRQLAKDAVDQLNAIFPDLKSSSTYKTPLPGALYDGITYQEYIDYARHKYNWLPSDTLSRLFTTYGTNLEVLLANCKDLADMGQDFGFGLFQREVDYLRAHEWAVQIEDILWRRTKLGFYYTKPLKEKLNNYLLS</sequence>
<dbReference type="SUPFAM" id="SSF54373">
    <property type="entry name" value="FAD-linked reductases, C-terminal domain"/>
    <property type="match status" value="1"/>
</dbReference>
<dbReference type="GO" id="GO:0004368">
    <property type="term" value="F:glycerol-3-phosphate dehydrogenase (quinone) activity"/>
    <property type="evidence" value="ECO:0007669"/>
    <property type="project" value="UniProtKB-EC"/>
</dbReference>
<dbReference type="PANTHER" id="PTHR11985">
    <property type="entry name" value="GLYCEROL-3-PHOSPHATE DEHYDROGENASE"/>
    <property type="match status" value="1"/>
</dbReference>
<dbReference type="AlphaFoldDB" id="A0A378JLH1"/>
<keyword evidence="3 6" id="KW-0285">Flavoprotein</keyword>
<dbReference type="NCBIfam" id="NF009906">
    <property type="entry name" value="PRK13369.1"/>
    <property type="match status" value="1"/>
</dbReference>
<dbReference type="Gene3D" id="3.50.50.60">
    <property type="entry name" value="FAD/NAD(P)-binding domain"/>
    <property type="match status" value="1"/>
</dbReference>
<dbReference type="GO" id="GO:0046168">
    <property type="term" value="P:glycerol-3-phosphate catabolic process"/>
    <property type="evidence" value="ECO:0007669"/>
    <property type="project" value="TreeGrafter"/>
</dbReference>
<reference evidence="9 10" key="1">
    <citation type="submission" date="2018-06" db="EMBL/GenBank/DDBJ databases">
        <authorList>
            <consortium name="Pathogen Informatics"/>
            <person name="Doyle S."/>
        </authorList>
    </citation>
    <scope>NUCLEOTIDE SEQUENCE [LARGE SCALE GENOMIC DNA]</scope>
    <source>
        <strain evidence="9 10">NCTC13316</strain>
    </source>
</reference>
<evidence type="ECO:0000256" key="2">
    <source>
        <dbReference type="ARBA" id="ARBA00007330"/>
    </source>
</evidence>
<dbReference type="Pfam" id="PF16901">
    <property type="entry name" value="DAO_C"/>
    <property type="match status" value="1"/>
</dbReference>
<dbReference type="Pfam" id="PF01266">
    <property type="entry name" value="DAO"/>
    <property type="match status" value="1"/>
</dbReference>
<dbReference type="InterPro" id="IPR038299">
    <property type="entry name" value="DAO_C_sf"/>
</dbReference>
<dbReference type="GO" id="GO:0009331">
    <property type="term" value="C:glycerol-3-phosphate dehydrogenase (FAD) complex"/>
    <property type="evidence" value="ECO:0007669"/>
    <property type="project" value="UniProtKB-UniRule"/>
</dbReference>
<evidence type="ECO:0000259" key="8">
    <source>
        <dbReference type="Pfam" id="PF16901"/>
    </source>
</evidence>
<dbReference type="InterPro" id="IPR006076">
    <property type="entry name" value="FAD-dep_OxRdtase"/>
</dbReference>
<evidence type="ECO:0000313" key="10">
    <source>
        <dbReference type="Proteomes" id="UP000254794"/>
    </source>
</evidence>
<evidence type="ECO:0000256" key="1">
    <source>
        <dbReference type="ARBA" id="ARBA00001974"/>
    </source>
</evidence>
<proteinExistence type="inferred from homology"/>
<dbReference type="PRINTS" id="PR01001">
    <property type="entry name" value="FADG3PDH"/>
</dbReference>
<dbReference type="InterPro" id="IPR000447">
    <property type="entry name" value="G3P_DH_FAD-dep"/>
</dbReference>
<organism evidence="9 10">
    <name type="scientific">Legionella busanensis</name>
    <dbReference type="NCBI Taxonomy" id="190655"/>
    <lineage>
        <taxon>Bacteria</taxon>
        <taxon>Pseudomonadati</taxon>
        <taxon>Pseudomonadota</taxon>
        <taxon>Gammaproteobacteria</taxon>
        <taxon>Legionellales</taxon>
        <taxon>Legionellaceae</taxon>
        <taxon>Legionella</taxon>
    </lineage>
</organism>
<dbReference type="Proteomes" id="UP000254794">
    <property type="component" value="Unassembled WGS sequence"/>
</dbReference>
<dbReference type="RefSeq" id="WP_115331167.1">
    <property type="nucleotide sequence ID" value="NZ_CAAAHP010000001.1"/>
</dbReference>
<dbReference type="EMBL" id="UGOD01000001">
    <property type="protein sequence ID" value="STX51538.1"/>
    <property type="molecule type" value="Genomic_DNA"/>
</dbReference>
<feature type="domain" description="FAD dependent oxidoreductase" evidence="7">
    <location>
        <begin position="6"/>
        <end position="358"/>
    </location>
</feature>
<keyword evidence="4" id="KW-0274">FAD</keyword>